<proteinExistence type="predicted"/>
<dbReference type="Gene3D" id="1.20.1640.10">
    <property type="entry name" value="Multidrug efflux transporter AcrB transmembrane domain"/>
    <property type="match status" value="2"/>
</dbReference>
<dbReference type="InterPro" id="IPR027463">
    <property type="entry name" value="AcrB_DN_DC_subdom"/>
</dbReference>
<dbReference type="SUPFAM" id="SSF82866">
    <property type="entry name" value="Multidrug efflux transporter AcrB transmembrane domain"/>
    <property type="match status" value="2"/>
</dbReference>
<dbReference type="EMBL" id="BAABHC010000005">
    <property type="protein sequence ID" value="GAA4429620.1"/>
    <property type="molecule type" value="Genomic_DNA"/>
</dbReference>
<feature type="transmembrane region" description="Helical" evidence="1">
    <location>
        <begin position="462"/>
        <end position="479"/>
    </location>
</feature>
<evidence type="ECO:0000256" key="1">
    <source>
        <dbReference type="SAM" id="Phobius"/>
    </source>
</evidence>
<name>A0ABP8LH44_9BACT</name>
<feature type="transmembrane region" description="Helical" evidence="1">
    <location>
        <begin position="34"/>
        <end position="55"/>
    </location>
</feature>
<feature type="transmembrane region" description="Helical" evidence="1">
    <location>
        <begin position="575"/>
        <end position="592"/>
    </location>
</feature>
<keyword evidence="1" id="KW-1133">Transmembrane helix</keyword>
<reference evidence="3" key="1">
    <citation type="journal article" date="2019" name="Int. J. Syst. Evol. Microbiol.">
        <title>The Global Catalogue of Microorganisms (GCM) 10K type strain sequencing project: providing services to taxonomists for standard genome sequencing and annotation.</title>
        <authorList>
            <consortium name="The Broad Institute Genomics Platform"/>
            <consortium name="The Broad Institute Genome Sequencing Center for Infectious Disease"/>
            <person name="Wu L."/>
            <person name="Ma J."/>
        </authorList>
    </citation>
    <scope>NUCLEOTIDE SEQUENCE [LARGE SCALE GENOMIC DNA]</scope>
    <source>
        <strain evidence="3">JCM 17926</strain>
    </source>
</reference>
<comment type="caution">
    <text evidence="2">The sequence shown here is derived from an EMBL/GenBank/DDBJ whole genome shotgun (WGS) entry which is preliminary data.</text>
</comment>
<keyword evidence="1" id="KW-0472">Membrane</keyword>
<dbReference type="InterPro" id="IPR001036">
    <property type="entry name" value="Acrflvin-R"/>
</dbReference>
<accession>A0ABP8LH44</accession>
<dbReference type="PANTHER" id="PTHR32063">
    <property type="match status" value="1"/>
</dbReference>
<feature type="transmembrane region" description="Helical" evidence="1">
    <location>
        <begin position="128"/>
        <end position="147"/>
    </location>
</feature>
<feature type="transmembrane region" description="Helical" evidence="1">
    <location>
        <begin position="75"/>
        <end position="94"/>
    </location>
</feature>
<organism evidence="2 3">
    <name type="scientific">Pontibacter saemangeumensis</name>
    <dbReference type="NCBI Taxonomy" id="1084525"/>
    <lineage>
        <taxon>Bacteria</taxon>
        <taxon>Pseudomonadati</taxon>
        <taxon>Bacteroidota</taxon>
        <taxon>Cytophagia</taxon>
        <taxon>Cytophagales</taxon>
        <taxon>Hymenobacteraceae</taxon>
        <taxon>Pontibacter</taxon>
    </lineage>
</organism>
<feature type="transmembrane region" description="Helical" evidence="1">
    <location>
        <begin position="604"/>
        <end position="630"/>
    </location>
</feature>
<dbReference type="Proteomes" id="UP001500552">
    <property type="component" value="Unassembled WGS sequence"/>
</dbReference>
<evidence type="ECO:0008006" key="4">
    <source>
        <dbReference type="Google" id="ProtNLM"/>
    </source>
</evidence>
<feature type="transmembrane region" description="Helical" evidence="1">
    <location>
        <begin position="514"/>
        <end position="538"/>
    </location>
</feature>
<dbReference type="Gene3D" id="3.30.70.1440">
    <property type="entry name" value="Multidrug efflux transporter AcrB pore domain"/>
    <property type="match status" value="1"/>
</dbReference>
<sequence>MAGSKENPGKERIGHTNEIPEEERVSIIENSSRTLGRSVFFSVLIMIISFAPILFLTGQERKLFSPLVLTKTFSLIGAAMLAITVAPMLTRMLVKGKLIPESRNPVSNFFVRLYGPVARFCLEWRKSVLAACVVLLLGSVPFVINLGTEFMPPLDEGSLLLMPVTLPDVSNSEAKRIMQLQDKIIKGFPEVENVLGKAGRAYTATDNAPISMIETIIVLKPKKQWRDGLSKDMLIREMNEKIQIPGVVIGWTQPIINRVNMLSTGIRTDVGIKIYGSDLDSIYAISRQVENTIKGIEGLEDLYVEQLTGGKYLDIQIRRPDIARYGLNIDDVNMVIESALGGMVLTTTVEGRERFSVSLRLAQEYRNDMDEIRRIPVQTMAYGVVPLSAVADIKVSEGPPMINSENAMLRGTVLFNVRGRDMGSVVNEAKERIDEAFEKMPQGYLVEWSGQYENQVRAQQRLSIIIPIVLLIIAFILYITFHSFKWVLVVLLSVPVALIGGVYSLYFYNVNFSVAVAVGFIALFGVAVETGVLMIAYLNDTIRKLVAERGNGRQNISFPILKEAILVGATQRVRPLLMTVLANILGLIPVLASTGTGSDVMKPIAIPFVFGLMSATLFVLILLPVIYNLLMEWELKKHGALSVLEIKE</sequence>
<evidence type="ECO:0000313" key="3">
    <source>
        <dbReference type="Proteomes" id="UP001500552"/>
    </source>
</evidence>
<protein>
    <recommendedName>
        <fullName evidence="4">Cu(I)/Ag(I) efflux system membrane protein CusA/SilA</fullName>
    </recommendedName>
</protein>
<keyword evidence="3" id="KW-1185">Reference proteome</keyword>
<dbReference type="Gene3D" id="3.30.70.1430">
    <property type="entry name" value="Multidrug efflux transporter AcrB pore domain"/>
    <property type="match status" value="1"/>
</dbReference>
<dbReference type="PANTHER" id="PTHR32063:SF19">
    <property type="entry name" value="CATION EFFLUX SYSTEM PROTEIN CUSA"/>
    <property type="match status" value="1"/>
</dbReference>
<gene>
    <name evidence="2" type="ORF">GCM10023188_15210</name>
</gene>
<dbReference type="SUPFAM" id="SSF82714">
    <property type="entry name" value="Multidrug efflux transporter AcrB TolC docking domain, DN and DC subdomains"/>
    <property type="match status" value="1"/>
</dbReference>
<keyword evidence="1" id="KW-0812">Transmembrane</keyword>
<dbReference type="Pfam" id="PF00873">
    <property type="entry name" value="ACR_tran"/>
    <property type="match status" value="1"/>
</dbReference>
<feature type="transmembrane region" description="Helical" evidence="1">
    <location>
        <begin position="486"/>
        <end position="508"/>
    </location>
</feature>
<dbReference type="RefSeq" id="WP_345158039.1">
    <property type="nucleotide sequence ID" value="NZ_BAABHC010000005.1"/>
</dbReference>
<dbReference type="Gene3D" id="3.30.2090.10">
    <property type="entry name" value="Multidrug efflux transporter AcrB TolC docking domain, DN and DC subdomains"/>
    <property type="match status" value="1"/>
</dbReference>
<evidence type="ECO:0000313" key="2">
    <source>
        <dbReference type="EMBL" id="GAA4429620.1"/>
    </source>
</evidence>